<dbReference type="InterPro" id="IPR010583">
    <property type="entry name" value="MipA"/>
</dbReference>
<keyword evidence="5" id="KW-0998">Cell outer membrane</keyword>
<evidence type="ECO:0000256" key="5">
    <source>
        <dbReference type="ARBA" id="ARBA00023237"/>
    </source>
</evidence>
<evidence type="ECO:0000256" key="4">
    <source>
        <dbReference type="ARBA" id="ARBA00023136"/>
    </source>
</evidence>
<protein>
    <submittedName>
        <fullName evidence="8">MltA-interacting protein MipA</fullName>
    </submittedName>
</protein>
<dbReference type="Proteomes" id="UP000254069">
    <property type="component" value="Unassembled WGS sequence"/>
</dbReference>
<dbReference type="Proteomes" id="UP000825078">
    <property type="component" value="Chromosome"/>
</dbReference>
<name>A0A380ABX7_9GAMM</name>
<dbReference type="PANTHER" id="PTHR38776">
    <property type="entry name" value="MLTA-INTERACTING PROTEIN-RELATED"/>
    <property type="match status" value="1"/>
</dbReference>
<dbReference type="EMBL" id="UGYO01000001">
    <property type="protein sequence ID" value="SUI76979.1"/>
    <property type="molecule type" value="Genomic_DNA"/>
</dbReference>
<dbReference type="Pfam" id="PF06629">
    <property type="entry name" value="MipA"/>
    <property type="match status" value="1"/>
</dbReference>
<reference evidence="7" key="2">
    <citation type="submission" date="2021-05" db="EMBL/GenBank/DDBJ databases">
        <title>Molecular characterization for Shewanella algae harboring chromosomal blaOXA-55-like strains isolated from clinical and environment sample.</title>
        <authorList>
            <person name="Ohama Y."/>
            <person name="Aoki K."/>
            <person name="Harada S."/>
            <person name="Moriya K."/>
            <person name="Ishii Y."/>
            <person name="Tateda K."/>
        </authorList>
    </citation>
    <scope>NUCLEOTIDE SEQUENCE</scope>
    <source>
        <strain evidence="7">TUM17379</strain>
    </source>
</reference>
<dbReference type="AlphaFoldDB" id="A0A380ABX7"/>
<reference evidence="8 9" key="1">
    <citation type="submission" date="2018-06" db="EMBL/GenBank/DDBJ databases">
        <authorList>
            <consortium name="Pathogen Informatics"/>
            <person name="Doyle S."/>
        </authorList>
    </citation>
    <scope>NUCLEOTIDE SEQUENCE [LARGE SCALE GENOMIC DNA]</scope>
    <source>
        <strain evidence="8 9">NCTC10738</strain>
    </source>
</reference>
<gene>
    <name evidence="8" type="ORF">NCTC10738_02498</name>
    <name evidence="7" type="ORF">TUM17379_34540</name>
</gene>
<evidence type="ECO:0000256" key="1">
    <source>
        <dbReference type="ARBA" id="ARBA00004442"/>
    </source>
</evidence>
<comment type="subcellular location">
    <subcellularLocation>
        <location evidence="1">Cell outer membrane</location>
    </subcellularLocation>
</comment>
<organism evidence="8 9">
    <name type="scientific">Shewanella algae</name>
    <dbReference type="NCBI Taxonomy" id="38313"/>
    <lineage>
        <taxon>Bacteria</taxon>
        <taxon>Pseudomonadati</taxon>
        <taxon>Pseudomonadota</taxon>
        <taxon>Gammaproteobacteria</taxon>
        <taxon>Alteromonadales</taxon>
        <taxon>Shewanellaceae</taxon>
        <taxon>Shewanella</taxon>
    </lineage>
</organism>
<dbReference type="PANTHER" id="PTHR38776:SF1">
    <property type="entry name" value="MLTA-INTERACTING PROTEIN-RELATED"/>
    <property type="match status" value="1"/>
</dbReference>
<evidence type="ECO:0000256" key="3">
    <source>
        <dbReference type="ARBA" id="ARBA00022729"/>
    </source>
</evidence>
<comment type="similarity">
    <text evidence="2">Belongs to the MipA/OmpV family.</text>
</comment>
<proteinExistence type="inferred from homology"/>
<sequence length="283" mass="32421">MKLWWYAILMLGLQLPLTAAAEENATETIPVDEFRLALALGYGRLDNPRVHAKPIETFLLPSWSYYSERFYLENFTLGYSLYESDNWLFDLQTKLNEDGFFFEFDGLNKLFLSDIIGFSPYKGQVVRPNGNSEPILDEIQRHISYLGGVSVTWVTPYTDINLGLFQDISGVHDGNELQLRLKKSLLYSWGALGLELGAIRKSESLVRYYYQLTPEESGPLRLSYTPSASINYHARLLVNLPLWQDINLVMVTEYTWLDSGITNSPMIDKDGYLSGFIGLSYRF</sequence>
<evidence type="ECO:0000313" key="8">
    <source>
        <dbReference type="EMBL" id="SUI76979.1"/>
    </source>
</evidence>
<evidence type="ECO:0000256" key="6">
    <source>
        <dbReference type="SAM" id="SignalP"/>
    </source>
</evidence>
<feature type="signal peptide" evidence="6">
    <location>
        <begin position="1"/>
        <end position="21"/>
    </location>
</feature>
<evidence type="ECO:0000313" key="7">
    <source>
        <dbReference type="EMBL" id="BCV46436.1"/>
    </source>
</evidence>
<dbReference type="GO" id="GO:0009279">
    <property type="term" value="C:cell outer membrane"/>
    <property type="evidence" value="ECO:0007669"/>
    <property type="project" value="UniProtKB-SubCell"/>
</dbReference>
<dbReference type="EMBL" id="AP024613">
    <property type="protein sequence ID" value="BCV46436.1"/>
    <property type="molecule type" value="Genomic_DNA"/>
</dbReference>
<evidence type="ECO:0000313" key="9">
    <source>
        <dbReference type="Proteomes" id="UP000254069"/>
    </source>
</evidence>
<keyword evidence="9" id="KW-1185">Reference proteome</keyword>
<evidence type="ECO:0000256" key="2">
    <source>
        <dbReference type="ARBA" id="ARBA00005722"/>
    </source>
</evidence>
<keyword evidence="4" id="KW-0472">Membrane</keyword>
<keyword evidence="3 6" id="KW-0732">Signal</keyword>
<dbReference type="GO" id="GO:0009252">
    <property type="term" value="P:peptidoglycan biosynthetic process"/>
    <property type="evidence" value="ECO:0007669"/>
    <property type="project" value="TreeGrafter"/>
</dbReference>
<feature type="chain" id="PRO_5016681319" evidence="6">
    <location>
        <begin position="22"/>
        <end position="283"/>
    </location>
</feature>
<dbReference type="RefSeq" id="WP_115389801.1">
    <property type="nucleotide sequence ID" value="NZ_AP024613.1"/>
</dbReference>
<accession>A0A380ABX7</accession>